<dbReference type="Gene3D" id="3.40.50.12780">
    <property type="entry name" value="N-terminal domain of ligase-like"/>
    <property type="match status" value="1"/>
</dbReference>
<dbReference type="InterPro" id="IPR020845">
    <property type="entry name" value="AMP-binding_CS"/>
</dbReference>
<dbReference type="GO" id="GO:0005737">
    <property type="term" value="C:cytoplasm"/>
    <property type="evidence" value="ECO:0007669"/>
    <property type="project" value="TreeGrafter"/>
</dbReference>
<dbReference type="InterPro" id="IPR042099">
    <property type="entry name" value="ANL_N_sf"/>
</dbReference>
<dbReference type="CDD" id="cd05930">
    <property type="entry name" value="A_NRPS"/>
    <property type="match status" value="1"/>
</dbReference>
<dbReference type="EMBL" id="FMZZ01000004">
    <property type="protein sequence ID" value="SDC79250.1"/>
    <property type="molecule type" value="Genomic_DNA"/>
</dbReference>
<protein>
    <submittedName>
        <fullName evidence="4">Nonribosomal peptide synthetase protein VioO</fullName>
    </submittedName>
</protein>
<sequence>MSIDRATEVTMRDVVDMFDKCAEQFPDRPALIHGDNVTSYARLAEAVRATAAMLGPDPGVVGVLTARRPEVVVALLGVLAAGGTYCPIDPAYPLARQQALVTVAGCQVVIAAAPGAAAPPGARVVDLPSGPAPDRVEFPARKGDAAAYVLFTSGSSGAPKPVLVPHRAIATVVRGLGELFGITPDDRVLQFAALNWDTCLEEILPALTRGAALVFDDDAYSGSLPRLLRVVESQGITVLDLPTAFWHELVDHLHTGEHTVPGSVRLTIIGGEAAGPVRLTQWRGRGTDRIRLVNTYGCTETTLITHAVDLHGPLAPGPGAWWGEGKAPIGHALPHVRARIDAAGQLLVGGPGLASGYLGMPEVTSAKFVADDTGEIYFHTGDRVSVRPDGMVVHEGRIDHEFKVRGIRVDPAEIEAHILEHPEVASAAVVGAGATERIVMTAYVVSRSATRPDLAADIRSRLRLRVPGHLVPHHVKVVPELMRTATGKVDRSATHAKYQQKPFERTSES</sequence>
<dbReference type="Proteomes" id="UP000199501">
    <property type="component" value="Unassembled WGS sequence"/>
</dbReference>
<dbReference type="OrthoDB" id="2472181at2"/>
<dbReference type="SUPFAM" id="SSF56801">
    <property type="entry name" value="Acetyl-CoA synthetase-like"/>
    <property type="match status" value="1"/>
</dbReference>
<evidence type="ECO:0000313" key="5">
    <source>
        <dbReference type="Proteomes" id="UP000199501"/>
    </source>
</evidence>
<dbReference type="InterPro" id="IPR025110">
    <property type="entry name" value="AMP-bd_C"/>
</dbReference>
<dbReference type="PANTHER" id="PTHR45527">
    <property type="entry name" value="NONRIBOSOMAL PEPTIDE SYNTHETASE"/>
    <property type="match status" value="1"/>
</dbReference>
<dbReference type="PROSITE" id="PS00455">
    <property type="entry name" value="AMP_BINDING"/>
    <property type="match status" value="1"/>
</dbReference>
<dbReference type="Gene3D" id="3.30.300.30">
    <property type="match status" value="1"/>
</dbReference>
<proteinExistence type="predicted"/>
<evidence type="ECO:0000259" key="3">
    <source>
        <dbReference type="Pfam" id="PF13193"/>
    </source>
</evidence>
<dbReference type="GO" id="GO:0031177">
    <property type="term" value="F:phosphopantetheine binding"/>
    <property type="evidence" value="ECO:0007669"/>
    <property type="project" value="TreeGrafter"/>
</dbReference>
<evidence type="ECO:0000256" key="1">
    <source>
        <dbReference type="SAM" id="MobiDB-lite"/>
    </source>
</evidence>
<feature type="domain" description="AMP-binding enzyme C-terminal" evidence="3">
    <location>
        <begin position="413"/>
        <end position="488"/>
    </location>
</feature>
<name>A0A1G6PG99_9PSEU</name>
<dbReference type="AlphaFoldDB" id="A0A1G6PG99"/>
<feature type="domain" description="AMP-dependent synthetase/ligase" evidence="2">
    <location>
        <begin position="18"/>
        <end position="358"/>
    </location>
</feature>
<dbReference type="GO" id="GO:0044550">
    <property type="term" value="P:secondary metabolite biosynthetic process"/>
    <property type="evidence" value="ECO:0007669"/>
    <property type="project" value="TreeGrafter"/>
</dbReference>
<dbReference type="InterPro" id="IPR000873">
    <property type="entry name" value="AMP-dep_synth/lig_dom"/>
</dbReference>
<gene>
    <name evidence="4" type="ORF">SAMN05216174_104291</name>
</gene>
<dbReference type="Pfam" id="PF13193">
    <property type="entry name" value="AMP-binding_C"/>
    <property type="match status" value="1"/>
</dbReference>
<dbReference type="STRING" id="1271860.SAMN05216174_104291"/>
<dbReference type="PANTHER" id="PTHR45527:SF1">
    <property type="entry name" value="FATTY ACID SYNTHASE"/>
    <property type="match status" value="1"/>
</dbReference>
<evidence type="ECO:0000313" key="4">
    <source>
        <dbReference type="EMBL" id="SDC79250.1"/>
    </source>
</evidence>
<feature type="region of interest" description="Disordered" evidence="1">
    <location>
        <begin position="488"/>
        <end position="509"/>
    </location>
</feature>
<reference evidence="5" key="1">
    <citation type="submission" date="2016-10" db="EMBL/GenBank/DDBJ databases">
        <authorList>
            <person name="Varghese N."/>
            <person name="Submissions S."/>
        </authorList>
    </citation>
    <scope>NUCLEOTIDE SEQUENCE [LARGE SCALE GENOMIC DNA]</scope>
    <source>
        <strain evidence="5">IBRC-M 10403</strain>
    </source>
</reference>
<dbReference type="Pfam" id="PF00501">
    <property type="entry name" value="AMP-binding"/>
    <property type="match status" value="1"/>
</dbReference>
<accession>A0A1G6PG99</accession>
<evidence type="ECO:0000259" key="2">
    <source>
        <dbReference type="Pfam" id="PF00501"/>
    </source>
</evidence>
<keyword evidence="5" id="KW-1185">Reference proteome</keyword>
<dbReference type="GO" id="GO:0043041">
    <property type="term" value="P:amino acid activation for nonribosomal peptide biosynthetic process"/>
    <property type="evidence" value="ECO:0007669"/>
    <property type="project" value="TreeGrafter"/>
</dbReference>
<dbReference type="InterPro" id="IPR045851">
    <property type="entry name" value="AMP-bd_C_sf"/>
</dbReference>
<organism evidence="4 5">
    <name type="scientific">Actinokineospora iranica</name>
    <dbReference type="NCBI Taxonomy" id="1271860"/>
    <lineage>
        <taxon>Bacteria</taxon>
        <taxon>Bacillati</taxon>
        <taxon>Actinomycetota</taxon>
        <taxon>Actinomycetes</taxon>
        <taxon>Pseudonocardiales</taxon>
        <taxon>Pseudonocardiaceae</taxon>
        <taxon>Actinokineospora</taxon>
    </lineage>
</organism>